<evidence type="ECO:0000256" key="9">
    <source>
        <dbReference type="ARBA" id="ARBA00023136"/>
    </source>
</evidence>
<dbReference type="EMBL" id="FJ423045">
    <property type="protein sequence ID" value="ACJ66595.1"/>
    <property type="molecule type" value="Genomic_DNA"/>
</dbReference>
<dbReference type="InterPro" id="IPR003593">
    <property type="entry name" value="AAA+_ATPase"/>
</dbReference>
<dbReference type="InterPro" id="IPR032675">
    <property type="entry name" value="LRR_dom_sf"/>
</dbReference>
<evidence type="ECO:0000256" key="5">
    <source>
        <dbReference type="ARBA" id="ARBA00022741"/>
    </source>
</evidence>
<dbReference type="Pfam" id="PF23559">
    <property type="entry name" value="WHD_DRP"/>
    <property type="match status" value="1"/>
</dbReference>
<dbReference type="CDD" id="cd14798">
    <property type="entry name" value="RX-CC_like"/>
    <property type="match status" value="1"/>
</dbReference>
<dbReference type="InterPro" id="IPR055414">
    <property type="entry name" value="LRR_R13L4/SHOC2-like"/>
</dbReference>
<evidence type="ECO:0000256" key="6">
    <source>
        <dbReference type="ARBA" id="ARBA00022821"/>
    </source>
</evidence>
<reference evidence="12" key="1">
    <citation type="journal article" date="2009" name="Mol. Plant Microbe Interact.">
        <title>Rpi-vnt1.1, a Tm-2(2) homolog from Solanum venturii, confers resistance to potato late blight.</title>
        <authorList>
            <person name="Foster S.J."/>
            <person name="Park T.H."/>
            <person name="Pel M."/>
            <person name="Brigneti G."/>
            <person name="Sliwka J."/>
            <person name="Jagger L."/>
            <person name="van der Vossen E."/>
            <person name="Jones J.D."/>
        </authorList>
    </citation>
    <scope>NUCLEOTIDE SEQUENCE</scope>
</reference>
<dbReference type="Pfam" id="PF00931">
    <property type="entry name" value="NB-ARC"/>
    <property type="match status" value="1"/>
</dbReference>
<dbReference type="SUPFAM" id="SSF52540">
    <property type="entry name" value="P-loop containing nucleoside triphosphate hydrolases"/>
    <property type="match status" value="1"/>
</dbReference>
<dbReference type="Gene3D" id="1.20.5.4130">
    <property type="match status" value="1"/>
</dbReference>
<sequence>MNYCVYKTWAVDSNTKANSTSFLSFFSYFPFLILTFRKKKFNEKLKEMAEILLTAVINKSIEIAGNVLFQEGTRLYWLKEDIDWLQREMRHIRSYVDNAKAKEVGGDSRVKNLLKDIQQLAGDVEDLLDEFLPKIQQSNKFICCLKTVSFADEFAMEIEKIKRRVADIDRVRTTYSITDTSNNNDDCIPLDRRRLFLHADETEVIGLEDDFNTLQAKLLDHDLPYGVVSIVGMPGLGKTTLAKKLYRHVCHQFECSGLVYVSQQPRAGEILHDIAKQVGLTEEERKENLENNLRSLLKIKRYVILLDDIWDVEIWDDLKLVLPECDSKIGSRIIITSRNSNVGRYIGGDFSIHVLQPLDSEKSFELFTKKIFNFVNDNWANASPDLVNIGRCIVERCGGIPLAIVVTAGMLRARGRTEHAWNRVLESMAHKIQDGCGKVLALSYNDLPIALRPCFLYFGLYPEDHEIRAFDLTNMWIAEKLIVVNTGNGREAESLADDVLNDLVSRNLIQVAKRTYDGRISSCRIHDLLHSLCVDLAKESNFFHTEHYAFGDPSNVARVRRITFYSDDNAMNEFFHLNPKPMKLRSLFCFTKDRCIFSQMAHLNFKLLQVLVVVMSQKGYQHVTFPKKIGNMSCLRYVRLEGAIRVKLPNSIVKLKCLETLDIFHSSSKLPFGVWESKILRHLCYTEECYCVSFASPFCRIMPPNNLQTLMWVDDKFCEPRLLHRLINLRTLCIMDVSGSTIKILSALSPVPKALEVLKLRFFKNTSEQINLSSHPNIVELGLVGFSAMLLNIEAFPPNLVKLNLVGLMVDGHLLAVLKKLPKLRILILLWCRHDAEKMDLSGDSFPQLEVLYIEDAQGLSEVTCMDDMSMPKLKKLFLVQGPNISPISLRVSERLAKLRISQVL</sequence>
<evidence type="ECO:0000256" key="10">
    <source>
        <dbReference type="SAM" id="Phobius"/>
    </source>
</evidence>
<dbReference type="FunFam" id="3.40.50.300:FF:001091">
    <property type="entry name" value="Probable disease resistance protein At1g61300"/>
    <property type="match status" value="1"/>
</dbReference>
<dbReference type="InterPro" id="IPR036388">
    <property type="entry name" value="WH-like_DNA-bd_sf"/>
</dbReference>
<dbReference type="SMART" id="SM00382">
    <property type="entry name" value="AAA"/>
    <property type="match status" value="1"/>
</dbReference>
<dbReference type="GO" id="GO:0098542">
    <property type="term" value="P:defense response to other organism"/>
    <property type="evidence" value="ECO:0007669"/>
    <property type="project" value="TreeGrafter"/>
</dbReference>
<dbReference type="GO" id="GO:0005524">
    <property type="term" value="F:ATP binding"/>
    <property type="evidence" value="ECO:0007669"/>
    <property type="project" value="UniProtKB-KW"/>
</dbReference>
<evidence type="ECO:0000313" key="12">
    <source>
        <dbReference type="EMBL" id="ACJ66595.1"/>
    </source>
</evidence>
<dbReference type="GO" id="GO:0043531">
    <property type="term" value="F:ADP binding"/>
    <property type="evidence" value="ECO:0007669"/>
    <property type="project" value="InterPro"/>
</dbReference>
<keyword evidence="3" id="KW-0433">Leucine-rich repeat</keyword>
<keyword evidence="6" id="KW-0611">Plant defense</keyword>
<comment type="similarity">
    <text evidence="2">Belongs to the disease resistance NB-LRR family.</text>
</comment>
<dbReference type="Gene3D" id="3.40.50.300">
    <property type="entry name" value="P-loop containing nucleotide triphosphate hydrolases"/>
    <property type="match status" value="1"/>
</dbReference>
<organism evidence="12">
    <name type="scientific">Solanum venturii</name>
    <dbReference type="NCBI Taxonomy" id="610331"/>
    <lineage>
        <taxon>Eukaryota</taxon>
        <taxon>Viridiplantae</taxon>
        <taxon>Streptophyta</taxon>
        <taxon>Embryophyta</taxon>
        <taxon>Tracheophyta</taxon>
        <taxon>Spermatophyta</taxon>
        <taxon>Magnoliopsida</taxon>
        <taxon>eudicotyledons</taxon>
        <taxon>Gunneridae</taxon>
        <taxon>Pentapetalae</taxon>
        <taxon>asterids</taxon>
        <taxon>lamiids</taxon>
        <taxon>Solanales</taxon>
        <taxon>Solanaceae</taxon>
        <taxon>Solanoideae</taxon>
        <taxon>Solaneae</taxon>
        <taxon>Solanum</taxon>
    </lineage>
</organism>
<dbReference type="InterPro" id="IPR042197">
    <property type="entry name" value="Apaf_helical"/>
</dbReference>
<keyword evidence="5" id="KW-0547">Nucleotide-binding</keyword>
<dbReference type="PANTHER" id="PTHR23155:SF1238">
    <property type="entry name" value="TOMV SUSCEPTIBLE PROTEIN TM-2"/>
    <property type="match status" value="1"/>
</dbReference>
<reference evidence="12" key="2">
    <citation type="journal article" date="2009" name="Mol. Plant Microbe Interact.">
        <title>Mapping and cloning of late blight resistance genes from Solanum venturii using an interspecific candidate gene approach.</title>
        <authorList>
            <person name="Pel M.A."/>
            <person name="Foster S.J."/>
            <person name="Park T.H."/>
            <person name="Rietman H."/>
            <person name="van Arkel G."/>
            <person name="Jones J.D."/>
            <person name="Van Eck H.J."/>
            <person name="Jacobsen E."/>
            <person name="Visser R.G."/>
            <person name="Van der Vossen E.A."/>
        </authorList>
    </citation>
    <scope>NUCLEOTIDE SEQUENCE</scope>
</reference>
<evidence type="ECO:0000256" key="8">
    <source>
        <dbReference type="ARBA" id="ARBA00023054"/>
    </source>
</evidence>
<dbReference type="Pfam" id="PF18052">
    <property type="entry name" value="Rx_N"/>
    <property type="match status" value="1"/>
</dbReference>
<dbReference type="InterPro" id="IPR027417">
    <property type="entry name" value="P-loop_NTPase"/>
</dbReference>
<dbReference type="Pfam" id="PF23598">
    <property type="entry name" value="LRR_14"/>
    <property type="match status" value="1"/>
</dbReference>
<keyword evidence="4" id="KW-0677">Repeat</keyword>
<dbReference type="Gene3D" id="1.10.8.430">
    <property type="entry name" value="Helical domain of apoptotic protease-activating factors"/>
    <property type="match status" value="1"/>
</dbReference>
<dbReference type="GO" id="GO:0051607">
    <property type="term" value="P:defense response to virus"/>
    <property type="evidence" value="ECO:0007669"/>
    <property type="project" value="UniProtKB-ARBA"/>
</dbReference>
<dbReference type="Gene3D" id="3.80.10.10">
    <property type="entry name" value="Ribonuclease Inhibitor"/>
    <property type="match status" value="1"/>
</dbReference>
<dbReference type="InterPro" id="IPR002182">
    <property type="entry name" value="NB-ARC"/>
</dbReference>
<dbReference type="Gene3D" id="1.10.10.10">
    <property type="entry name" value="Winged helix-like DNA-binding domain superfamily/Winged helix DNA-binding domain"/>
    <property type="match status" value="1"/>
</dbReference>
<keyword evidence="10" id="KW-1133">Transmembrane helix</keyword>
<feature type="transmembrane region" description="Helical" evidence="10">
    <location>
        <begin position="20"/>
        <end position="36"/>
    </location>
</feature>
<dbReference type="PANTHER" id="PTHR23155">
    <property type="entry name" value="DISEASE RESISTANCE PROTEIN RP"/>
    <property type="match status" value="1"/>
</dbReference>
<evidence type="ECO:0000259" key="11">
    <source>
        <dbReference type="SMART" id="SM00382"/>
    </source>
</evidence>
<dbReference type="AlphaFoldDB" id="B7U1D8"/>
<keyword evidence="10" id="KW-0812">Transmembrane</keyword>
<evidence type="ECO:0000256" key="1">
    <source>
        <dbReference type="ARBA" id="ARBA00004170"/>
    </source>
</evidence>
<dbReference type="InterPro" id="IPR041118">
    <property type="entry name" value="Rx_N"/>
</dbReference>
<dbReference type="FunFam" id="1.10.10.10:FF:000322">
    <property type="entry name" value="Probable disease resistance protein At1g63360"/>
    <property type="match status" value="1"/>
</dbReference>
<gene>
    <name evidence="12" type="primary">Rpi-vnt1.2</name>
</gene>
<keyword evidence="8" id="KW-0175">Coiled coil</keyword>
<evidence type="ECO:0000256" key="3">
    <source>
        <dbReference type="ARBA" id="ARBA00022614"/>
    </source>
</evidence>
<evidence type="ECO:0000256" key="4">
    <source>
        <dbReference type="ARBA" id="ARBA00022737"/>
    </source>
</evidence>
<keyword evidence="7" id="KW-0067">ATP-binding</keyword>
<keyword evidence="9 10" id="KW-0472">Membrane</keyword>
<evidence type="ECO:0000256" key="2">
    <source>
        <dbReference type="ARBA" id="ARBA00008894"/>
    </source>
</evidence>
<protein>
    <submittedName>
        <fullName evidence="12">Late blight resistance protein</fullName>
    </submittedName>
</protein>
<evidence type="ECO:0000256" key="7">
    <source>
        <dbReference type="ARBA" id="ARBA00022840"/>
    </source>
</evidence>
<dbReference type="SUPFAM" id="SSF52058">
    <property type="entry name" value="L domain-like"/>
    <property type="match status" value="1"/>
</dbReference>
<comment type="subcellular location">
    <subcellularLocation>
        <location evidence="1">Membrane</location>
        <topology evidence="1">Peripheral membrane protein</topology>
    </subcellularLocation>
</comment>
<dbReference type="InterPro" id="IPR038005">
    <property type="entry name" value="RX-like_CC"/>
</dbReference>
<dbReference type="GO" id="GO:0016020">
    <property type="term" value="C:membrane"/>
    <property type="evidence" value="ECO:0007669"/>
    <property type="project" value="UniProtKB-SubCell"/>
</dbReference>
<dbReference type="SMR" id="B7U1D8"/>
<dbReference type="PRINTS" id="PR00364">
    <property type="entry name" value="DISEASERSIST"/>
</dbReference>
<name>B7U1D8_9SOLN</name>
<dbReference type="InterPro" id="IPR058922">
    <property type="entry name" value="WHD_DRP"/>
</dbReference>
<dbReference type="InterPro" id="IPR044974">
    <property type="entry name" value="Disease_R_plants"/>
</dbReference>
<accession>B7U1D8</accession>
<feature type="domain" description="AAA+ ATPase" evidence="11">
    <location>
        <begin position="224"/>
        <end position="358"/>
    </location>
</feature>
<proteinExistence type="inferred from homology"/>